<evidence type="ECO:0000313" key="2">
    <source>
        <dbReference type="Proteomes" id="UP000008556"/>
    </source>
</evidence>
<proteinExistence type="predicted"/>
<protein>
    <submittedName>
        <fullName evidence="1">Uncharacterized protein</fullName>
    </submittedName>
</protein>
<gene>
    <name evidence="1" type="ordered locus">SPAB_02441</name>
</gene>
<dbReference type="Proteomes" id="UP000008556">
    <property type="component" value="Chromosome"/>
</dbReference>
<reference evidence="1 2" key="1">
    <citation type="submission" date="2007-11" db="EMBL/GenBank/DDBJ databases">
        <authorList>
            <consortium name="The Salmonella enterica serovar Paratyphi B Genome Sequencing Project"/>
            <person name="McClelland M."/>
            <person name="Sanderson E.K."/>
            <person name="Porwollik S."/>
            <person name="Spieth J."/>
            <person name="Clifton W.S."/>
            <person name="Fulton R."/>
            <person name="Cordes M."/>
            <person name="Wollam A."/>
            <person name="Shah N."/>
            <person name="Pepin K."/>
            <person name="Bhonagiri V."/>
            <person name="Nash W."/>
            <person name="Johnson M."/>
            <person name="Thiruvilangam P."/>
            <person name="Wilson R."/>
        </authorList>
    </citation>
    <scope>NUCLEOTIDE SEQUENCE [LARGE SCALE GENOMIC DNA]</scope>
    <source>
        <strain evidence="2">ATCC BAA-1250 / SPB7</strain>
    </source>
</reference>
<dbReference type="AlphaFoldDB" id="A0A6C6Z2F2"/>
<dbReference type="EMBL" id="CP000886">
    <property type="protein sequence ID" value="ABX67822.1"/>
    <property type="molecule type" value="Genomic_DNA"/>
</dbReference>
<organism evidence="1 2">
    <name type="scientific">Salmonella paratyphi B (strain ATCC BAA-1250 / SPB7)</name>
    <dbReference type="NCBI Taxonomy" id="1016998"/>
    <lineage>
        <taxon>Bacteria</taxon>
        <taxon>Pseudomonadati</taxon>
        <taxon>Pseudomonadota</taxon>
        <taxon>Gammaproteobacteria</taxon>
        <taxon>Enterobacterales</taxon>
        <taxon>Enterobacteriaceae</taxon>
        <taxon>Salmonella</taxon>
    </lineage>
</organism>
<evidence type="ECO:0000313" key="1">
    <source>
        <dbReference type="EMBL" id="ABX67822.1"/>
    </source>
</evidence>
<dbReference type="KEGG" id="spq:SPAB_02441"/>
<accession>A0A6C6Z2F2</accession>
<sequence length="37" mass="4567">MPEEYILSLFCTLWLIRTFSLSMPGKMYRCAYRLRYL</sequence>
<name>A0A6C6Z2F2_SALPB</name>